<keyword evidence="2" id="KW-0902">Two-component regulatory system</keyword>
<evidence type="ECO:0000313" key="5">
    <source>
        <dbReference type="EMBL" id="TDK67366.1"/>
    </source>
</evidence>
<evidence type="ECO:0000256" key="1">
    <source>
        <dbReference type="ARBA" id="ARBA00022553"/>
    </source>
</evidence>
<proteinExistence type="predicted"/>
<evidence type="ECO:0000256" key="2">
    <source>
        <dbReference type="ARBA" id="ARBA00023012"/>
    </source>
</evidence>
<name>A0A4R5W5M6_9BURK</name>
<evidence type="ECO:0000259" key="4">
    <source>
        <dbReference type="PROSITE" id="PS50110"/>
    </source>
</evidence>
<dbReference type="PROSITE" id="PS50110">
    <property type="entry name" value="RESPONSE_REGULATORY"/>
    <property type="match status" value="1"/>
</dbReference>
<evidence type="ECO:0000256" key="3">
    <source>
        <dbReference type="PROSITE-ProRule" id="PRU00169"/>
    </source>
</evidence>
<comment type="caution">
    <text evidence="5">The sequence shown here is derived from an EMBL/GenBank/DDBJ whole genome shotgun (WGS) entry which is preliminary data.</text>
</comment>
<dbReference type="SMART" id="SM00448">
    <property type="entry name" value="REC"/>
    <property type="match status" value="1"/>
</dbReference>
<dbReference type="PANTHER" id="PTHR45339:SF1">
    <property type="entry name" value="HYBRID SIGNAL TRANSDUCTION HISTIDINE KINASE J"/>
    <property type="match status" value="1"/>
</dbReference>
<dbReference type="EMBL" id="SMYL01000002">
    <property type="protein sequence ID" value="TDK67366.1"/>
    <property type="molecule type" value="Genomic_DNA"/>
</dbReference>
<dbReference type="InterPro" id="IPR011006">
    <property type="entry name" value="CheY-like_superfamily"/>
</dbReference>
<dbReference type="Proteomes" id="UP000294829">
    <property type="component" value="Unassembled WGS sequence"/>
</dbReference>
<dbReference type="AlphaFoldDB" id="A0A4R5W5M6"/>
<reference evidence="5 6" key="1">
    <citation type="submission" date="2019-03" db="EMBL/GenBank/DDBJ databases">
        <title>Sapientia aquatica gen. nov., sp. nov., isolated from a crater lake.</title>
        <authorList>
            <person name="Felfoldi T."/>
            <person name="Szabo A."/>
            <person name="Toth E."/>
            <person name="Schumann P."/>
            <person name="Keki Z."/>
            <person name="Marialigeti K."/>
            <person name="Mathe I."/>
        </authorList>
    </citation>
    <scope>NUCLEOTIDE SEQUENCE [LARGE SCALE GENOMIC DNA]</scope>
    <source>
        <strain evidence="5 6">SA-152</strain>
    </source>
</reference>
<keyword evidence="6" id="KW-1185">Reference proteome</keyword>
<sequence>MLIEMSGDEQRLSEPVLNVLVVDDDELMQHTLSVYLSSLGHSDVIASNGQQALDCLRDEHFDVILLDINMPVMNGSEVLAAIRKQEQQTGIHQIIIMVTGYAETDDLRKLTEAGADGYVVKPVDPIKLEFELIRLTR</sequence>
<dbReference type="Pfam" id="PF00072">
    <property type="entry name" value="Response_reg"/>
    <property type="match status" value="1"/>
</dbReference>
<dbReference type="SUPFAM" id="SSF52172">
    <property type="entry name" value="CheY-like"/>
    <property type="match status" value="1"/>
</dbReference>
<feature type="domain" description="Response regulatory" evidence="4">
    <location>
        <begin position="18"/>
        <end position="136"/>
    </location>
</feature>
<dbReference type="OrthoDB" id="9179585at2"/>
<dbReference type="RefSeq" id="WP_133326548.1">
    <property type="nucleotide sequence ID" value="NZ_SMYL01000002.1"/>
</dbReference>
<dbReference type="Gene3D" id="3.40.50.2300">
    <property type="match status" value="1"/>
</dbReference>
<protein>
    <submittedName>
        <fullName evidence="5">Response regulator</fullName>
    </submittedName>
</protein>
<gene>
    <name evidence="5" type="ORF">E2I14_06275</name>
</gene>
<feature type="modified residue" description="4-aspartylphosphate" evidence="3">
    <location>
        <position position="67"/>
    </location>
</feature>
<dbReference type="CDD" id="cd17546">
    <property type="entry name" value="REC_hyHK_CKI1_RcsC-like"/>
    <property type="match status" value="1"/>
</dbReference>
<organism evidence="5 6">
    <name type="scientific">Sapientia aquatica</name>
    <dbReference type="NCBI Taxonomy" id="1549640"/>
    <lineage>
        <taxon>Bacteria</taxon>
        <taxon>Pseudomonadati</taxon>
        <taxon>Pseudomonadota</taxon>
        <taxon>Betaproteobacteria</taxon>
        <taxon>Burkholderiales</taxon>
        <taxon>Oxalobacteraceae</taxon>
        <taxon>Sapientia</taxon>
    </lineage>
</organism>
<accession>A0A4R5W5M6</accession>
<evidence type="ECO:0000313" key="6">
    <source>
        <dbReference type="Proteomes" id="UP000294829"/>
    </source>
</evidence>
<keyword evidence="1 3" id="KW-0597">Phosphoprotein</keyword>
<dbReference type="InterPro" id="IPR001789">
    <property type="entry name" value="Sig_transdc_resp-reg_receiver"/>
</dbReference>
<dbReference type="PANTHER" id="PTHR45339">
    <property type="entry name" value="HYBRID SIGNAL TRANSDUCTION HISTIDINE KINASE J"/>
    <property type="match status" value="1"/>
</dbReference>
<dbReference type="GO" id="GO:0000160">
    <property type="term" value="P:phosphorelay signal transduction system"/>
    <property type="evidence" value="ECO:0007669"/>
    <property type="project" value="UniProtKB-KW"/>
</dbReference>